<feature type="compositionally biased region" description="Low complexity" evidence="1">
    <location>
        <begin position="64"/>
        <end position="102"/>
    </location>
</feature>
<accession>A0A5F9DPC9</accession>
<feature type="compositionally biased region" description="Pro residues" evidence="1">
    <location>
        <begin position="33"/>
        <end position="63"/>
    </location>
</feature>
<feature type="region of interest" description="Disordered" evidence="1">
    <location>
        <begin position="1"/>
        <end position="148"/>
    </location>
</feature>
<protein>
    <submittedName>
        <fullName evidence="2">Uncharacterized protein</fullName>
    </submittedName>
</protein>
<organism evidence="2 3">
    <name type="scientific">Oryctolagus cuniculus</name>
    <name type="common">Rabbit</name>
    <dbReference type="NCBI Taxonomy" id="9986"/>
    <lineage>
        <taxon>Eukaryota</taxon>
        <taxon>Metazoa</taxon>
        <taxon>Chordata</taxon>
        <taxon>Craniata</taxon>
        <taxon>Vertebrata</taxon>
        <taxon>Euteleostomi</taxon>
        <taxon>Mammalia</taxon>
        <taxon>Eutheria</taxon>
        <taxon>Euarchontoglires</taxon>
        <taxon>Glires</taxon>
        <taxon>Lagomorpha</taxon>
        <taxon>Leporidae</taxon>
        <taxon>Oryctolagus</taxon>
    </lineage>
</organism>
<evidence type="ECO:0000313" key="2">
    <source>
        <dbReference type="Ensembl" id="ENSOCUP00000047473.1"/>
    </source>
</evidence>
<dbReference type="Proteomes" id="UP000001811">
    <property type="component" value="Chromosome 17"/>
</dbReference>
<dbReference type="Ensembl" id="ENSOCUT00000050517.1">
    <property type="protein sequence ID" value="ENSOCUP00000047473.1"/>
    <property type="gene ID" value="ENSOCUG00000030860.1"/>
</dbReference>
<reference evidence="2" key="2">
    <citation type="submission" date="2025-08" db="UniProtKB">
        <authorList>
            <consortium name="Ensembl"/>
        </authorList>
    </citation>
    <scope>IDENTIFICATION</scope>
    <source>
        <strain evidence="2">Thorbecke</strain>
    </source>
</reference>
<feature type="compositionally biased region" description="Low complexity" evidence="1">
    <location>
        <begin position="116"/>
        <end position="130"/>
    </location>
</feature>
<dbReference type="AlphaFoldDB" id="A0A5F9DPC9"/>
<dbReference type="InParanoid" id="A0A5F9DPC9"/>
<dbReference type="GeneTree" id="ENSGT00910000148706"/>
<name>A0A5F9DPC9_RABIT</name>
<sequence length="157" mass="16177">MASAAGCGLRASRRAAPRRAAGKPRKVTITAMPSPPTPGAPRLPVTPSPPPLPPPLLPPPPWPATTTTTSLPLRGTRRAANAARGASRATKATATRKGTAGSPARRSRMLLGSAGAHPSTRSASTSSRPGRSPRHKDKGMKEEAPGSWLLICAAHRL</sequence>
<dbReference type="EMBL" id="AAGW02023767">
    <property type="status" value="NOT_ANNOTATED_CDS"/>
    <property type="molecule type" value="Genomic_DNA"/>
</dbReference>
<feature type="compositionally biased region" description="Basic residues" evidence="1">
    <location>
        <begin position="11"/>
        <end position="26"/>
    </location>
</feature>
<keyword evidence="3" id="KW-1185">Reference proteome</keyword>
<evidence type="ECO:0000313" key="3">
    <source>
        <dbReference type="Proteomes" id="UP000001811"/>
    </source>
</evidence>
<dbReference type="Bgee" id="ENSOCUG00000030860">
    <property type="expression patterns" value="Expressed in ovary"/>
</dbReference>
<reference evidence="2" key="3">
    <citation type="submission" date="2025-09" db="UniProtKB">
        <authorList>
            <consortium name="Ensembl"/>
        </authorList>
    </citation>
    <scope>IDENTIFICATION</scope>
    <source>
        <strain evidence="2">Thorbecke</strain>
    </source>
</reference>
<evidence type="ECO:0000256" key="1">
    <source>
        <dbReference type="SAM" id="MobiDB-lite"/>
    </source>
</evidence>
<reference evidence="2 3" key="1">
    <citation type="journal article" date="2011" name="Nature">
        <title>A high-resolution map of human evolutionary constraint using 29 mammals.</title>
        <authorList>
            <person name="Lindblad-Toh K."/>
            <person name="Garber M."/>
            <person name="Zuk O."/>
            <person name="Lin M.F."/>
            <person name="Parker B.J."/>
            <person name="Washietl S."/>
            <person name="Kheradpour P."/>
            <person name="Ernst J."/>
            <person name="Jordan G."/>
            <person name="Mauceli E."/>
            <person name="Ward L.D."/>
            <person name="Lowe C.B."/>
            <person name="Holloway A.K."/>
            <person name="Clamp M."/>
            <person name="Gnerre S."/>
            <person name="Alfoldi J."/>
            <person name="Beal K."/>
            <person name="Chang J."/>
            <person name="Clawson H."/>
            <person name="Cuff J."/>
            <person name="Di Palma F."/>
            <person name="Fitzgerald S."/>
            <person name="Flicek P."/>
            <person name="Guttman M."/>
            <person name="Hubisz M.J."/>
            <person name="Jaffe D.B."/>
            <person name="Jungreis I."/>
            <person name="Kent W.J."/>
            <person name="Kostka D."/>
            <person name="Lara M."/>
            <person name="Martins A.L."/>
            <person name="Massingham T."/>
            <person name="Moltke I."/>
            <person name="Raney B.J."/>
            <person name="Rasmussen M.D."/>
            <person name="Robinson J."/>
            <person name="Stark A."/>
            <person name="Vilella A.J."/>
            <person name="Wen J."/>
            <person name="Xie X."/>
            <person name="Zody M.C."/>
            <person name="Baldwin J."/>
            <person name="Bloom T."/>
            <person name="Chin C.W."/>
            <person name="Heiman D."/>
            <person name="Nicol R."/>
            <person name="Nusbaum C."/>
            <person name="Young S."/>
            <person name="Wilkinson J."/>
            <person name="Worley K.C."/>
            <person name="Kovar C.L."/>
            <person name="Muzny D.M."/>
            <person name="Gibbs R.A."/>
            <person name="Cree A."/>
            <person name="Dihn H.H."/>
            <person name="Fowler G."/>
            <person name="Jhangiani S."/>
            <person name="Joshi V."/>
            <person name="Lee S."/>
            <person name="Lewis L.R."/>
            <person name="Nazareth L.V."/>
            <person name="Okwuonu G."/>
            <person name="Santibanez J."/>
            <person name="Warren W.C."/>
            <person name="Mardis E.R."/>
            <person name="Weinstock G.M."/>
            <person name="Wilson R.K."/>
            <person name="Delehaunty K."/>
            <person name="Dooling D."/>
            <person name="Fronik C."/>
            <person name="Fulton L."/>
            <person name="Fulton B."/>
            <person name="Graves T."/>
            <person name="Minx P."/>
            <person name="Sodergren E."/>
            <person name="Birney E."/>
            <person name="Margulies E.H."/>
            <person name="Herrero J."/>
            <person name="Green E.D."/>
            <person name="Haussler D."/>
            <person name="Siepel A."/>
            <person name="Goldman N."/>
            <person name="Pollard K.S."/>
            <person name="Pedersen J.S."/>
            <person name="Lander E.S."/>
            <person name="Kellis M."/>
        </authorList>
    </citation>
    <scope>NUCLEOTIDE SEQUENCE [LARGE SCALE GENOMIC DNA]</scope>
    <source>
        <strain evidence="2 3">Thorbecke inbred</strain>
    </source>
</reference>
<proteinExistence type="predicted"/>